<keyword evidence="1" id="KW-0812">Transmembrane</keyword>
<dbReference type="InterPro" id="IPR003399">
    <property type="entry name" value="Mce/MlaD"/>
</dbReference>
<evidence type="ECO:0000256" key="1">
    <source>
        <dbReference type="SAM" id="Phobius"/>
    </source>
</evidence>
<reference evidence="3 4" key="1">
    <citation type="submission" date="2018-07" db="EMBL/GenBank/DDBJ databases">
        <title>Genomic Encyclopedia of Type Strains, Phase III (KMG-III): the genomes of soil and plant-associated and newly described type strains.</title>
        <authorList>
            <person name="Whitman W."/>
        </authorList>
    </citation>
    <scope>NUCLEOTIDE SEQUENCE [LARGE SCALE GENOMIC DNA]</scope>
    <source>
        <strain evidence="3 4">CECT 8488</strain>
    </source>
</reference>
<accession>A0A3D9HKC9</accession>
<dbReference type="EMBL" id="QRDW01000005">
    <property type="protein sequence ID" value="RED49950.1"/>
    <property type="molecule type" value="Genomic_DNA"/>
</dbReference>
<comment type="caution">
    <text evidence="3">The sequence shown here is derived from an EMBL/GenBank/DDBJ whole genome shotgun (WGS) entry which is preliminary data.</text>
</comment>
<dbReference type="Proteomes" id="UP000256845">
    <property type="component" value="Unassembled WGS sequence"/>
</dbReference>
<dbReference type="PANTHER" id="PTHR33371">
    <property type="entry name" value="INTERMEMBRANE PHOSPHOLIPID TRANSPORT SYSTEM BINDING PROTEIN MLAD-RELATED"/>
    <property type="match status" value="1"/>
</dbReference>
<feature type="domain" description="Mce/MlaD" evidence="2">
    <location>
        <begin position="41"/>
        <end position="117"/>
    </location>
</feature>
<feature type="transmembrane region" description="Helical" evidence="1">
    <location>
        <begin position="7"/>
        <end position="29"/>
    </location>
</feature>
<proteinExistence type="predicted"/>
<keyword evidence="1" id="KW-1133">Transmembrane helix</keyword>
<dbReference type="PANTHER" id="PTHR33371:SF4">
    <property type="entry name" value="INTERMEMBRANE PHOSPHOLIPID TRANSPORT SYSTEM BINDING PROTEIN MLAD"/>
    <property type="match status" value="1"/>
</dbReference>
<keyword evidence="1" id="KW-0472">Membrane</keyword>
<dbReference type="InterPro" id="IPR052336">
    <property type="entry name" value="MlaD_Phospholipid_Transporter"/>
</dbReference>
<keyword evidence="4" id="KW-1185">Reference proteome</keyword>
<evidence type="ECO:0000313" key="3">
    <source>
        <dbReference type="EMBL" id="RED49950.1"/>
    </source>
</evidence>
<protein>
    <submittedName>
        <fullName evidence="3">Phospholipid/cholesterol/gamma-HCH transport system substrate-binding protein</fullName>
    </submittedName>
</protein>
<dbReference type="AlphaFoldDB" id="A0A3D9HKC9"/>
<sequence length="170" mass="18287">MRMKEESLHMLVGALVFVIGAAFMIYAYASDASPGRNGEGMHLTARFGAVDGITIGSPVLLAGIPIGKVTAQELEAESKAAIVTIAITEDIDLPIDSVAQVVSDGVFGGKYIRIEPGAELDMLMDGDPFEFVQDSVIMEELLELIITRAEERRSVAKQTMQEVNETGVEQ</sequence>
<organism evidence="3 4">
    <name type="scientific">Aestuariispira insulae</name>
    <dbReference type="NCBI Taxonomy" id="1461337"/>
    <lineage>
        <taxon>Bacteria</taxon>
        <taxon>Pseudomonadati</taxon>
        <taxon>Pseudomonadota</taxon>
        <taxon>Alphaproteobacteria</taxon>
        <taxon>Rhodospirillales</taxon>
        <taxon>Kiloniellaceae</taxon>
        <taxon>Aestuariispira</taxon>
    </lineage>
</organism>
<evidence type="ECO:0000313" key="4">
    <source>
        <dbReference type="Proteomes" id="UP000256845"/>
    </source>
</evidence>
<name>A0A3D9HKC9_9PROT</name>
<gene>
    <name evidence="3" type="ORF">DFP90_105323</name>
</gene>
<dbReference type="OrthoDB" id="7164001at2"/>
<dbReference type="Pfam" id="PF02470">
    <property type="entry name" value="MlaD"/>
    <property type="match status" value="1"/>
</dbReference>
<dbReference type="RefSeq" id="WP_115937179.1">
    <property type="nucleotide sequence ID" value="NZ_QRDW01000005.1"/>
</dbReference>
<evidence type="ECO:0000259" key="2">
    <source>
        <dbReference type="Pfam" id="PF02470"/>
    </source>
</evidence>